<sequence>MEKHIHPNQKKIINRLARIEGHARSIKRMAEEGRDCPEMLLQIAAVRKALDNTAKVILKDHLEHCMLHALEKGTQEKFLQELQEAIDHYIK</sequence>
<dbReference type="Pfam" id="PF02583">
    <property type="entry name" value="Trns_repr_metal"/>
    <property type="match status" value="1"/>
</dbReference>
<dbReference type="Gene3D" id="1.20.58.1000">
    <property type="entry name" value="Metal-sensitive repressor, helix protomer"/>
    <property type="match status" value="1"/>
</dbReference>
<dbReference type="GO" id="GO:0003677">
    <property type="term" value="F:DNA binding"/>
    <property type="evidence" value="ECO:0007669"/>
    <property type="project" value="InterPro"/>
</dbReference>
<reference evidence="1" key="2">
    <citation type="journal article" date="2021" name="PeerJ">
        <title>Extensive microbial diversity within the chicken gut microbiome revealed by metagenomics and culture.</title>
        <authorList>
            <person name="Gilroy R."/>
            <person name="Ravi A."/>
            <person name="Getino M."/>
            <person name="Pursley I."/>
            <person name="Horton D.L."/>
            <person name="Alikhan N.F."/>
            <person name="Baker D."/>
            <person name="Gharbi K."/>
            <person name="Hall N."/>
            <person name="Watson M."/>
            <person name="Adriaenssens E.M."/>
            <person name="Foster-Nyarko E."/>
            <person name="Jarju S."/>
            <person name="Secka A."/>
            <person name="Antonio M."/>
            <person name="Oren A."/>
            <person name="Chaudhuri R.R."/>
            <person name="La Ragione R."/>
            <person name="Hildebrand F."/>
            <person name="Pallen M.J."/>
        </authorList>
    </citation>
    <scope>NUCLEOTIDE SEQUENCE</scope>
    <source>
        <strain evidence="1">CHK160-1198</strain>
    </source>
</reference>
<dbReference type="PANTHER" id="PTHR33677">
    <property type="entry name" value="TRANSCRIPTIONAL REPRESSOR FRMR-RELATED"/>
    <property type="match status" value="1"/>
</dbReference>
<dbReference type="GO" id="GO:0046872">
    <property type="term" value="F:metal ion binding"/>
    <property type="evidence" value="ECO:0007669"/>
    <property type="project" value="InterPro"/>
</dbReference>
<evidence type="ECO:0000313" key="1">
    <source>
        <dbReference type="EMBL" id="HIU64436.1"/>
    </source>
</evidence>
<organism evidence="1 2">
    <name type="scientific">Candidatus Avacidaminococcus intestinavium</name>
    <dbReference type="NCBI Taxonomy" id="2840684"/>
    <lineage>
        <taxon>Bacteria</taxon>
        <taxon>Bacillati</taxon>
        <taxon>Bacillota</taxon>
        <taxon>Negativicutes</taxon>
        <taxon>Acidaminococcales</taxon>
        <taxon>Acidaminococcaceae</taxon>
        <taxon>Acidaminococcaceae incertae sedis</taxon>
        <taxon>Candidatus Avacidaminococcus</taxon>
    </lineage>
</organism>
<gene>
    <name evidence="1" type="ORF">IAB06_05330</name>
</gene>
<dbReference type="GO" id="GO:0045892">
    <property type="term" value="P:negative regulation of DNA-templated transcription"/>
    <property type="evidence" value="ECO:0007669"/>
    <property type="project" value="UniProtKB-ARBA"/>
</dbReference>
<dbReference type="InterPro" id="IPR003735">
    <property type="entry name" value="Metal_Tscrpt_repr"/>
</dbReference>
<name>A0A9D1MQ61_9FIRM</name>
<evidence type="ECO:0000313" key="2">
    <source>
        <dbReference type="Proteomes" id="UP000824099"/>
    </source>
</evidence>
<dbReference type="InterPro" id="IPR038390">
    <property type="entry name" value="Metal_Tscrpt_repr_sf"/>
</dbReference>
<dbReference type="PANTHER" id="PTHR33677:SF3">
    <property type="entry name" value="COPPER-SENSING TRANSCRIPTIONAL REPRESSOR RICR"/>
    <property type="match status" value="1"/>
</dbReference>
<accession>A0A9D1MQ61</accession>
<dbReference type="CDD" id="cd10158">
    <property type="entry name" value="CsoR-like_DUF156_1"/>
    <property type="match status" value="1"/>
</dbReference>
<dbReference type="Proteomes" id="UP000824099">
    <property type="component" value="Unassembled WGS sequence"/>
</dbReference>
<reference evidence="1" key="1">
    <citation type="submission" date="2020-10" db="EMBL/GenBank/DDBJ databases">
        <authorList>
            <person name="Gilroy R."/>
        </authorList>
    </citation>
    <scope>NUCLEOTIDE SEQUENCE</scope>
    <source>
        <strain evidence="1">CHK160-1198</strain>
    </source>
</reference>
<proteinExistence type="predicted"/>
<dbReference type="EMBL" id="DVNI01000085">
    <property type="protein sequence ID" value="HIU64436.1"/>
    <property type="molecule type" value="Genomic_DNA"/>
</dbReference>
<dbReference type="AlphaFoldDB" id="A0A9D1MQ61"/>
<protein>
    <submittedName>
        <fullName evidence="1">Metal-sensing transcriptional repressor</fullName>
    </submittedName>
</protein>
<comment type="caution">
    <text evidence="1">The sequence shown here is derived from an EMBL/GenBank/DDBJ whole genome shotgun (WGS) entry which is preliminary data.</text>
</comment>